<dbReference type="AlphaFoldDB" id="X1UYH7"/>
<sequence length="105" mass="12224">LRNNPERLLYQYAELIAGELKGRYADVGSFMVDYHPGVKERQHLAEWLRRRGEKVEDEPLEADWEYLTTMVTSEVAGLLWGREALYRVRLEGDNQVQAALKLFGQ</sequence>
<comment type="caution">
    <text evidence="1">The sequence shown here is derived from an EMBL/GenBank/DDBJ whole genome shotgun (WGS) entry which is preliminary data.</text>
</comment>
<dbReference type="EMBL" id="BARW01041117">
    <property type="protein sequence ID" value="GAJ22558.1"/>
    <property type="molecule type" value="Genomic_DNA"/>
</dbReference>
<evidence type="ECO:0000313" key="1">
    <source>
        <dbReference type="EMBL" id="GAJ22558.1"/>
    </source>
</evidence>
<proteinExistence type="predicted"/>
<accession>X1UYH7</accession>
<gene>
    <name evidence="1" type="ORF">S12H4_61755</name>
</gene>
<feature type="non-terminal residue" evidence="1">
    <location>
        <position position="105"/>
    </location>
</feature>
<protein>
    <submittedName>
        <fullName evidence="1">Uncharacterized protein</fullName>
    </submittedName>
</protein>
<organism evidence="1">
    <name type="scientific">marine sediment metagenome</name>
    <dbReference type="NCBI Taxonomy" id="412755"/>
    <lineage>
        <taxon>unclassified sequences</taxon>
        <taxon>metagenomes</taxon>
        <taxon>ecological metagenomes</taxon>
    </lineage>
</organism>
<feature type="non-terminal residue" evidence="1">
    <location>
        <position position="1"/>
    </location>
</feature>
<reference evidence="1" key="1">
    <citation type="journal article" date="2014" name="Front. Microbiol.">
        <title>High frequency of phylogenetically diverse reductive dehalogenase-homologous genes in deep subseafloor sedimentary metagenomes.</title>
        <authorList>
            <person name="Kawai M."/>
            <person name="Futagami T."/>
            <person name="Toyoda A."/>
            <person name="Takaki Y."/>
            <person name="Nishi S."/>
            <person name="Hori S."/>
            <person name="Arai W."/>
            <person name="Tsubouchi T."/>
            <person name="Morono Y."/>
            <person name="Uchiyama I."/>
            <person name="Ito T."/>
            <person name="Fujiyama A."/>
            <person name="Inagaki F."/>
            <person name="Takami H."/>
        </authorList>
    </citation>
    <scope>NUCLEOTIDE SEQUENCE</scope>
    <source>
        <strain evidence="1">Expedition CK06-06</strain>
    </source>
</reference>
<name>X1UYH7_9ZZZZ</name>